<protein>
    <submittedName>
        <fullName evidence="2">Uncharacterized protein</fullName>
    </submittedName>
</protein>
<dbReference type="InterPro" id="IPR058074">
    <property type="entry name" value="Bacteriocin-like"/>
</dbReference>
<dbReference type="NCBIfam" id="NF047798">
    <property type="entry name" value="leader_Chryseo"/>
    <property type="match status" value="1"/>
</dbReference>
<gene>
    <name evidence="2" type="ORF">NCTC13492_03506</name>
    <name evidence="1" type="ORF">SAMN05421542_0162</name>
</gene>
<dbReference type="STRING" id="445960.SAMN05421542_0162"/>
<reference evidence="1 3" key="1">
    <citation type="submission" date="2016-10" db="EMBL/GenBank/DDBJ databases">
        <authorList>
            <person name="Varghese N."/>
            <person name="Submissions S."/>
        </authorList>
    </citation>
    <scope>NUCLEOTIDE SEQUENCE [LARGE SCALE GENOMIC DNA]</scope>
    <source>
        <strain evidence="1 3">DSM 19299</strain>
    </source>
</reference>
<evidence type="ECO:0000313" key="3">
    <source>
        <dbReference type="Proteomes" id="UP000199426"/>
    </source>
</evidence>
<accession>A0A2X2WSY0</accession>
<evidence type="ECO:0000313" key="2">
    <source>
        <dbReference type="EMBL" id="SQB46432.1"/>
    </source>
</evidence>
<name>A0A2X2WSY0_CHRJE</name>
<dbReference type="EMBL" id="UAWB01000013">
    <property type="protein sequence ID" value="SQB46432.1"/>
    <property type="molecule type" value="Genomic_DNA"/>
</dbReference>
<dbReference type="Proteomes" id="UP000199426">
    <property type="component" value="Unassembled WGS sequence"/>
</dbReference>
<sequence>MKNLKKVSREQLKAVQGGGIMDYPKCGPKTQLRCYSIEHCDPEFTDGCPCVCVRI</sequence>
<dbReference type="AlphaFoldDB" id="A0A2X2WSY0"/>
<dbReference type="RefSeq" id="WP_181575122.1">
    <property type="nucleotide sequence ID" value="NZ_UAWB01000013.1"/>
</dbReference>
<evidence type="ECO:0000313" key="1">
    <source>
        <dbReference type="EMBL" id="SDI12979.1"/>
    </source>
</evidence>
<proteinExistence type="predicted"/>
<organism evidence="2 4">
    <name type="scientific">Chryseobacterium jejuense</name>
    <dbReference type="NCBI Taxonomy" id="445960"/>
    <lineage>
        <taxon>Bacteria</taxon>
        <taxon>Pseudomonadati</taxon>
        <taxon>Bacteroidota</taxon>
        <taxon>Flavobacteriia</taxon>
        <taxon>Flavobacteriales</taxon>
        <taxon>Weeksellaceae</taxon>
        <taxon>Chryseobacterium group</taxon>
        <taxon>Chryseobacterium</taxon>
    </lineage>
</organism>
<dbReference type="EMBL" id="FNEG01000001">
    <property type="protein sequence ID" value="SDI12979.1"/>
    <property type="molecule type" value="Genomic_DNA"/>
</dbReference>
<keyword evidence="3" id="KW-1185">Reference proteome</keyword>
<dbReference type="Proteomes" id="UP000251670">
    <property type="component" value="Unassembled WGS sequence"/>
</dbReference>
<evidence type="ECO:0000313" key="4">
    <source>
        <dbReference type="Proteomes" id="UP000251670"/>
    </source>
</evidence>
<reference evidence="2 4" key="2">
    <citation type="submission" date="2018-06" db="EMBL/GenBank/DDBJ databases">
        <authorList>
            <consortium name="Pathogen Informatics"/>
            <person name="Doyle S."/>
        </authorList>
    </citation>
    <scope>NUCLEOTIDE SEQUENCE [LARGE SCALE GENOMIC DNA]</scope>
    <source>
        <strain evidence="2 4">NCTC13492</strain>
    </source>
</reference>